<dbReference type="InterPro" id="IPR023996">
    <property type="entry name" value="TonB-dep_OMP_SusC/RagA"/>
</dbReference>
<dbReference type="InterPro" id="IPR039426">
    <property type="entry name" value="TonB-dep_rcpt-like"/>
</dbReference>
<dbReference type="Gene3D" id="2.170.130.10">
    <property type="entry name" value="TonB-dependent receptor, plug domain"/>
    <property type="match status" value="1"/>
</dbReference>
<dbReference type="InterPro" id="IPR023997">
    <property type="entry name" value="TonB-dep_OMP_SusC/RagA_CS"/>
</dbReference>
<accession>A0A4R8DF78</accession>
<gene>
    <name evidence="3" type="ORF">EDB95_3715</name>
</gene>
<keyword evidence="1" id="KW-0998">Cell outer membrane</keyword>
<dbReference type="Pfam" id="PF07715">
    <property type="entry name" value="Plug"/>
    <property type="match status" value="1"/>
</dbReference>
<keyword evidence="1" id="KW-0472">Membrane</keyword>
<comment type="subcellular location">
    <subcellularLocation>
        <location evidence="1">Cell outer membrane</location>
        <topology evidence="1">Multi-pass membrane protein</topology>
    </subcellularLocation>
</comment>
<keyword evidence="4" id="KW-1185">Reference proteome</keyword>
<organism evidence="3 4">
    <name type="scientific">Dinghuibacter silviterrae</name>
    <dbReference type="NCBI Taxonomy" id="1539049"/>
    <lineage>
        <taxon>Bacteria</taxon>
        <taxon>Pseudomonadati</taxon>
        <taxon>Bacteroidota</taxon>
        <taxon>Chitinophagia</taxon>
        <taxon>Chitinophagales</taxon>
        <taxon>Chitinophagaceae</taxon>
        <taxon>Dinghuibacter</taxon>
    </lineage>
</organism>
<protein>
    <submittedName>
        <fullName evidence="3">TonB-linked SusC/RagA family outer membrane protein</fullName>
    </submittedName>
</protein>
<dbReference type="NCBIfam" id="TIGR04056">
    <property type="entry name" value="OMP_RagA_SusC"/>
    <property type="match status" value="1"/>
</dbReference>
<dbReference type="InterPro" id="IPR037066">
    <property type="entry name" value="Plug_dom_sf"/>
</dbReference>
<sequence>MVILAALCLSLKAQQSAQVKGSVMSERNEFLHGVTVKVDDPSGKPVATVLTDEKGVFTVKVLQAGTRYDFSFSYVGFEPKKVKGFLVNAGENNAFLVRMKPQTADMSEVIVVGYGTAKKIDVTGAVDQISGKEVDKRPVANVFEGLQGLSPGLNITYSGGAPGKTPTFNIRGIGSINGGSPLIVIDGIAGTSDDLLRLNPSDIASFSILRDAASAAIYGARAAFGVIIVTTKEGAKGKQVISYNAYVSSSKPTVLPDPVTDPYIYARILQESTDNTPWQYIKFSDYQYQWAKDRSDDPSIAGTRLDPNNPTQWTYMGNNNWYDYFFNHSSMSFNHSLSISGSGETAKKLPFGYYLSADYTKENGLDKLAKDDWERYAIKARVNFSPLKWLKLDNNLNIYQTITSNPSTALTDVYYLRPIDQAVNPDGTWANSGPGTLAAQLVDGGRNQQNVFGFQNIARATASFLNGDLQLTGDASVKMEQWKYNDNYNPYYIGYGPNDIREEGAPGSVTEKDGTLINDIYDVYANYNKVLGKHSIRLLAGYNQESYTYSTVQSERDGLITASLPYIGLTTGTNYVTPTYDAYATRSYFGRIGYSYMDRYILELNGRYDGSSRFPAADRWGFFPSVSGAWNVSKEGFFRKALNYVSTFKLRASYGSLGNQNVSSFGYMQELTTGLSPTLINGALQTVVEGAPALSVDPNNYTWEKVSTTNVGTDIGMLKDKVQVSFDYFVRNTTGMLGPTQPLPAVLGTSAPMQNSADMRTKGWEGAISYRDVYRVGNKPLGFGLRFTLSDSRSVITKYDNPQELFSNYRQGEQLGELWGLTNMGLFKSTDEIAKLDESAIVPWGALAIVPGWPKYKDLDGNQKIEVGLSAKDPKDLRIIGNTSPRFLFGFNINADYRGFDFSAFFQGVGKMDWYPHNYLYWGPFQQPYAGLYKWNLNFYRGTAESPAQRAGDSKSYIAAGLADQNLNSKYPVLESWLADNNYGAGLDIPQTGYLLNAAYLRVKNVTIGYTLPASMTNSYKISRLRFYFSGENLFEFSRIKQYVDPEAVNATNAFAYPFQRKYALGLNLDF</sequence>
<reference evidence="3 4" key="1">
    <citation type="submission" date="2019-03" db="EMBL/GenBank/DDBJ databases">
        <title>Genomic Encyclopedia of Type Strains, Phase IV (KMG-IV): sequencing the most valuable type-strain genomes for metagenomic binning, comparative biology and taxonomic classification.</title>
        <authorList>
            <person name="Goeker M."/>
        </authorList>
    </citation>
    <scope>NUCLEOTIDE SEQUENCE [LARGE SCALE GENOMIC DNA]</scope>
    <source>
        <strain evidence="3 4">DSM 100059</strain>
    </source>
</reference>
<dbReference type="EMBL" id="SODV01000002">
    <property type="protein sequence ID" value="TDW95894.1"/>
    <property type="molecule type" value="Genomic_DNA"/>
</dbReference>
<keyword evidence="1" id="KW-1134">Transmembrane beta strand</keyword>
<name>A0A4R8DF78_9BACT</name>
<dbReference type="OrthoDB" id="604358at2"/>
<proteinExistence type="inferred from homology"/>
<dbReference type="AlphaFoldDB" id="A0A4R8DF78"/>
<dbReference type="Pfam" id="PF13620">
    <property type="entry name" value="CarboxypepD_reg"/>
    <property type="match status" value="1"/>
</dbReference>
<comment type="similarity">
    <text evidence="1">Belongs to the TonB-dependent receptor family.</text>
</comment>
<feature type="domain" description="TonB-dependent receptor plug" evidence="2">
    <location>
        <begin position="119"/>
        <end position="226"/>
    </location>
</feature>
<comment type="caution">
    <text evidence="3">The sequence shown here is derived from an EMBL/GenBank/DDBJ whole genome shotgun (WGS) entry which is preliminary data.</text>
</comment>
<dbReference type="GO" id="GO:0009279">
    <property type="term" value="C:cell outer membrane"/>
    <property type="evidence" value="ECO:0007669"/>
    <property type="project" value="UniProtKB-SubCell"/>
</dbReference>
<dbReference type="NCBIfam" id="TIGR04057">
    <property type="entry name" value="SusC_RagA_signa"/>
    <property type="match status" value="1"/>
</dbReference>
<dbReference type="Gene3D" id="2.60.40.1120">
    <property type="entry name" value="Carboxypeptidase-like, regulatory domain"/>
    <property type="match status" value="1"/>
</dbReference>
<dbReference type="PROSITE" id="PS52016">
    <property type="entry name" value="TONB_DEPENDENT_REC_3"/>
    <property type="match status" value="1"/>
</dbReference>
<dbReference type="InterPro" id="IPR008969">
    <property type="entry name" value="CarboxyPept-like_regulatory"/>
</dbReference>
<dbReference type="SUPFAM" id="SSF56935">
    <property type="entry name" value="Porins"/>
    <property type="match status" value="1"/>
</dbReference>
<evidence type="ECO:0000313" key="4">
    <source>
        <dbReference type="Proteomes" id="UP000294498"/>
    </source>
</evidence>
<evidence type="ECO:0000256" key="1">
    <source>
        <dbReference type="PROSITE-ProRule" id="PRU01360"/>
    </source>
</evidence>
<keyword evidence="1" id="KW-0812">Transmembrane</keyword>
<dbReference type="Proteomes" id="UP000294498">
    <property type="component" value="Unassembled WGS sequence"/>
</dbReference>
<keyword evidence="1" id="KW-0813">Transport</keyword>
<dbReference type="InterPro" id="IPR012910">
    <property type="entry name" value="Plug_dom"/>
</dbReference>
<dbReference type="SUPFAM" id="SSF49464">
    <property type="entry name" value="Carboxypeptidase regulatory domain-like"/>
    <property type="match status" value="1"/>
</dbReference>
<evidence type="ECO:0000313" key="3">
    <source>
        <dbReference type="EMBL" id="TDW95894.1"/>
    </source>
</evidence>
<evidence type="ECO:0000259" key="2">
    <source>
        <dbReference type="Pfam" id="PF07715"/>
    </source>
</evidence>